<dbReference type="AlphaFoldDB" id="A0A9P6R410"/>
<dbReference type="EMBL" id="JAAAIP010000921">
    <property type="protein sequence ID" value="KAG0311447.1"/>
    <property type="molecule type" value="Genomic_DNA"/>
</dbReference>
<dbReference type="EC" id="1.8.4.11" evidence="2"/>
<dbReference type="InterPro" id="IPR002569">
    <property type="entry name" value="Met_Sox_Rdtase_MsrA_dom"/>
</dbReference>
<dbReference type="Pfam" id="PF01625">
    <property type="entry name" value="PMSR"/>
    <property type="match status" value="1"/>
</dbReference>
<comment type="caution">
    <text evidence="6">The sequence shown here is derived from an EMBL/GenBank/DDBJ whole genome shotgun (WGS) entry which is preliminary data.</text>
</comment>
<comment type="similarity">
    <text evidence="1">Belongs to the MsrA Met sulfoxide reductase family.</text>
</comment>
<evidence type="ECO:0000313" key="7">
    <source>
        <dbReference type="Proteomes" id="UP000738325"/>
    </source>
</evidence>
<evidence type="ECO:0000256" key="3">
    <source>
        <dbReference type="ARBA" id="ARBA00023002"/>
    </source>
</evidence>
<evidence type="ECO:0000256" key="2">
    <source>
        <dbReference type="ARBA" id="ARBA00012502"/>
    </source>
</evidence>
<dbReference type="InterPro" id="IPR036509">
    <property type="entry name" value="Met_Sox_Rdtase_MsrA_sf"/>
</dbReference>
<feature type="domain" description="Peptide methionine sulphoxide reductase MsrA" evidence="5">
    <location>
        <begin position="5"/>
        <end position="157"/>
    </location>
</feature>
<evidence type="ECO:0000259" key="5">
    <source>
        <dbReference type="Pfam" id="PF01625"/>
    </source>
</evidence>
<dbReference type="GO" id="GO:0008113">
    <property type="term" value="F:peptide-methionine (S)-S-oxide reductase activity"/>
    <property type="evidence" value="ECO:0007669"/>
    <property type="project" value="UniProtKB-EC"/>
</dbReference>
<dbReference type="NCBIfam" id="TIGR00401">
    <property type="entry name" value="msrA"/>
    <property type="match status" value="1"/>
</dbReference>
<dbReference type="Gene3D" id="3.30.1060.10">
    <property type="entry name" value="Peptide methionine sulphoxide reductase MsrA"/>
    <property type="match status" value="1"/>
</dbReference>
<proteinExistence type="inferred from homology"/>
<protein>
    <recommendedName>
        <fullName evidence="2">peptide-methionine (S)-S-oxide reductase</fullName>
        <ecNumber evidence="2">1.8.4.11</ecNumber>
    </recommendedName>
    <alternativeName>
        <fullName evidence="4">Peptide-methionine (S)-S-oxide reductase</fullName>
    </alternativeName>
</protein>
<dbReference type="PANTHER" id="PTHR43774:SF1">
    <property type="entry name" value="PEPTIDE METHIONINE SULFOXIDE REDUCTASE MSRA 2"/>
    <property type="match status" value="1"/>
</dbReference>
<dbReference type="Proteomes" id="UP000738325">
    <property type="component" value="Unassembled WGS sequence"/>
</dbReference>
<dbReference type="HAMAP" id="MF_01401">
    <property type="entry name" value="MsrA"/>
    <property type="match status" value="1"/>
</dbReference>
<keyword evidence="7" id="KW-1185">Reference proteome</keyword>
<dbReference type="PANTHER" id="PTHR43774">
    <property type="entry name" value="PEPTIDE METHIONINE SULFOXIDE REDUCTASE"/>
    <property type="match status" value="1"/>
</dbReference>
<evidence type="ECO:0000256" key="4">
    <source>
        <dbReference type="ARBA" id="ARBA00030643"/>
    </source>
</evidence>
<name>A0A9P6R410_9FUNG</name>
<gene>
    <name evidence="6" type="primary">MXR1_5</name>
    <name evidence="6" type="ORF">BGZ99_010163</name>
</gene>
<organism evidence="6 7">
    <name type="scientific">Dissophora globulifera</name>
    <dbReference type="NCBI Taxonomy" id="979702"/>
    <lineage>
        <taxon>Eukaryota</taxon>
        <taxon>Fungi</taxon>
        <taxon>Fungi incertae sedis</taxon>
        <taxon>Mucoromycota</taxon>
        <taxon>Mortierellomycotina</taxon>
        <taxon>Mortierellomycetes</taxon>
        <taxon>Mortierellales</taxon>
        <taxon>Mortierellaceae</taxon>
        <taxon>Dissophora</taxon>
    </lineage>
</organism>
<keyword evidence="3" id="KW-0560">Oxidoreductase</keyword>
<dbReference type="OrthoDB" id="77405at2759"/>
<evidence type="ECO:0000256" key="1">
    <source>
        <dbReference type="ARBA" id="ARBA00005591"/>
    </source>
</evidence>
<reference evidence="6" key="1">
    <citation type="journal article" date="2020" name="Fungal Divers.">
        <title>Resolving the Mortierellaceae phylogeny through synthesis of multi-gene phylogenetics and phylogenomics.</title>
        <authorList>
            <person name="Vandepol N."/>
            <person name="Liber J."/>
            <person name="Desiro A."/>
            <person name="Na H."/>
            <person name="Kennedy M."/>
            <person name="Barry K."/>
            <person name="Grigoriev I.V."/>
            <person name="Miller A.N."/>
            <person name="O'Donnell K."/>
            <person name="Stajich J.E."/>
            <person name="Bonito G."/>
        </authorList>
    </citation>
    <scope>NUCLEOTIDE SEQUENCE</scope>
    <source>
        <strain evidence="6">REB-010B</strain>
    </source>
</reference>
<dbReference type="SUPFAM" id="SSF55068">
    <property type="entry name" value="Peptide methionine sulfoxide reductase"/>
    <property type="match status" value="1"/>
</dbReference>
<sequence>MAIETATFASGCFRGVQKAFETFFKDELIDIKVGYTGGDLTYSDYEQVCTGTTSHTEAVQIKYTPNEVINYPNLVEFFYIMRDLTSLDAQVPDIGTQYLSAIFYHSPEQEQIAKRVMDEVQDKHYQGQKIVTLIVPASEWYDAEEYHQKYLEKNPEGCACPKHFLRWCIVHI</sequence>
<evidence type="ECO:0000313" key="6">
    <source>
        <dbReference type="EMBL" id="KAG0311447.1"/>
    </source>
</evidence>
<accession>A0A9P6R410</accession>